<reference evidence="1" key="3">
    <citation type="submission" date="2025-09" db="UniProtKB">
        <authorList>
            <consortium name="Ensembl"/>
        </authorList>
    </citation>
    <scope>IDENTIFICATION</scope>
</reference>
<proteinExistence type="predicted"/>
<evidence type="ECO:0000313" key="2">
    <source>
        <dbReference type="Proteomes" id="UP000694411"/>
    </source>
</evidence>
<dbReference type="Ensembl" id="ENSTGET00000017784.1">
    <property type="protein sequence ID" value="ENSTGEP00000014838.1"/>
    <property type="gene ID" value="ENSTGEG00000012055.1"/>
</dbReference>
<accession>A0A8D2F457</accession>
<dbReference type="Proteomes" id="UP000694411">
    <property type="component" value="Chromosome 12"/>
</dbReference>
<keyword evidence="2" id="KW-1185">Reference proteome</keyword>
<organism evidence="1 2">
    <name type="scientific">Theropithecus gelada</name>
    <name type="common">Gelada baboon</name>
    <dbReference type="NCBI Taxonomy" id="9565"/>
    <lineage>
        <taxon>Eukaryota</taxon>
        <taxon>Metazoa</taxon>
        <taxon>Chordata</taxon>
        <taxon>Craniata</taxon>
        <taxon>Vertebrata</taxon>
        <taxon>Euteleostomi</taxon>
        <taxon>Mammalia</taxon>
        <taxon>Eutheria</taxon>
        <taxon>Euarchontoglires</taxon>
        <taxon>Primates</taxon>
        <taxon>Haplorrhini</taxon>
        <taxon>Catarrhini</taxon>
        <taxon>Cercopithecidae</taxon>
        <taxon>Cercopithecinae</taxon>
        <taxon>Theropithecus</taxon>
    </lineage>
</organism>
<dbReference type="AlphaFoldDB" id="A0A8D2F457"/>
<evidence type="ECO:0000313" key="1">
    <source>
        <dbReference type="Ensembl" id="ENSTGEP00000014838.1"/>
    </source>
</evidence>
<protein>
    <submittedName>
        <fullName evidence="1">Uncharacterized protein</fullName>
    </submittedName>
</protein>
<reference evidence="1" key="1">
    <citation type="submission" date="2018-05" db="EMBL/GenBank/DDBJ databases">
        <title>Whole genome of Theropithecus gelada.</title>
        <authorList>
            <person name="Chiou K.L."/>
            <person name="Snyder-Mackler N."/>
        </authorList>
    </citation>
    <scope>NUCLEOTIDE SEQUENCE [LARGE SCALE GENOMIC DNA]</scope>
</reference>
<sequence>MACGTGTLLSRRWVSRGVRGSGGIWAAAGHDGAVGESWPRVPPLWAPGAGSQPGCGRAFCPQGGSPVLLRSLGVGLAGYPAHGGLFSAPGLQPVSCVPLEASFSFINSHSSPCLPAPLGADPRGLCVDRFCLFGVQCYPPGTVCPHQGTVDLAASPR</sequence>
<reference evidence="1" key="2">
    <citation type="submission" date="2025-08" db="UniProtKB">
        <authorList>
            <consortium name="Ensembl"/>
        </authorList>
    </citation>
    <scope>IDENTIFICATION</scope>
</reference>
<name>A0A8D2F457_THEGE</name>